<keyword evidence="5" id="KW-1185">Reference proteome</keyword>
<feature type="domain" description="Glycosyltransferase 2-like" evidence="1">
    <location>
        <begin position="6"/>
        <end position="169"/>
    </location>
</feature>
<accession>A0A2W7QNA7</accession>
<dbReference type="Proteomes" id="UP000321927">
    <property type="component" value="Unassembled WGS sequence"/>
</dbReference>
<evidence type="ECO:0000259" key="1">
    <source>
        <dbReference type="Pfam" id="PF00535"/>
    </source>
</evidence>
<keyword evidence="2" id="KW-0808">Transferase</keyword>
<dbReference type="Pfam" id="PF00535">
    <property type="entry name" value="Glycos_transf_2"/>
    <property type="match status" value="1"/>
</dbReference>
<dbReference type="EMBL" id="QKZU01000027">
    <property type="protein sequence ID" value="PZX49804.1"/>
    <property type="molecule type" value="Genomic_DNA"/>
</dbReference>
<evidence type="ECO:0000313" key="3">
    <source>
        <dbReference type="EMBL" id="TXD75476.1"/>
    </source>
</evidence>
<proteinExistence type="predicted"/>
<dbReference type="Gene3D" id="3.90.550.10">
    <property type="entry name" value="Spore Coat Polysaccharide Biosynthesis Protein SpsA, Chain A"/>
    <property type="match status" value="1"/>
</dbReference>
<dbReference type="InterPro" id="IPR029044">
    <property type="entry name" value="Nucleotide-diphossugar_trans"/>
</dbReference>
<reference evidence="3 5" key="2">
    <citation type="submission" date="2019-08" db="EMBL/GenBank/DDBJ databases">
        <title>Genome of Algoriphagus ratkowskyi IC026.</title>
        <authorList>
            <person name="Bowman J.P."/>
        </authorList>
    </citation>
    <scope>NUCLEOTIDE SEQUENCE [LARGE SCALE GENOMIC DNA]</scope>
    <source>
        <strain evidence="3 5">IC026</strain>
    </source>
</reference>
<reference evidence="2 4" key="1">
    <citation type="submission" date="2018-06" db="EMBL/GenBank/DDBJ databases">
        <title>Genomic Encyclopedia of Archaeal and Bacterial Type Strains, Phase II (KMG-II): from individual species to whole genera.</title>
        <authorList>
            <person name="Goeker M."/>
        </authorList>
    </citation>
    <scope>NUCLEOTIDE SEQUENCE [LARGE SCALE GENOMIC DNA]</scope>
    <source>
        <strain evidence="2 4">DSM 22686</strain>
    </source>
</reference>
<gene>
    <name evidence="3" type="ORF">ESW18_20315</name>
    <name evidence="2" type="ORF">LV84_04196</name>
</gene>
<dbReference type="EMBL" id="VORV01000025">
    <property type="protein sequence ID" value="TXD75476.1"/>
    <property type="molecule type" value="Genomic_DNA"/>
</dbReference>
<dbReference type="InterPro" id="IPR001173">
    <property type="entry name" value="Glyco_trans_2-like"/>
</dbReference>
<name>A0A2W7QNA7_9BACT</name>
<organism evidence="2 4">
    <name type="scientific">Algoriphagus ratkowskyi</name>
    <dbReference type="NCBI Taxonomy" id="57028"/>
    <lineage>
        <taxon>Bacteria</taxon>
        <taxon>Pseudomonadati</taxon>
        <taxon>Bacteroidota</taxon>
        <taxon>Cytophagia</taxon>
        <taxon>Cytophagales</taxon>
        <taxon>Cyclobacteriaceae</taxon>
        <taxon>Algoriphagus</taxon>
    </lineage>
</organism>
<sequence length="322" mass="36953">MNSGISIIICSYNGTNRLSKTLDSILIQDTRSPFELIVVDNNSTDETSVFAKTFLSRKTIDWRLIHEAKAGLSHARWRGIAEAKYELILFCDDDNHLESNYLEIGNDFFKRNPNVGILGGLGRAVFESEKPIWFDHFAHSYAVGTLGKQAGVQAKGSYHYGASCFIRRLPLMKLREKGFQSVLSDRKGSGLSSGGDVELCYAVQLLGYDLAFEPALRFDHYIENHRLKWSYYLNLKRGIASSFPLLDTYEIDQMDSSRNFQHYLWRRLWMVVKGIIKTFPTRNSSLQNQVTFAILRSKLKAFRINYMNALLAFERNKRIFGE</sequence>
<dbReference type="PANTHER" id="PTHR43685:SF2">
    <property type="entry name" value="GLYCOSYLTRANSFERASE 2-LIKE DOMAIN-CONTAINING PROTEIN"/>
    <property type="match status" value="1"/>
</dbReference>
<dbReference type="SUPFAM" id="SSF53448">
    <property type="entry name" value="Nucleotide-diphospho-sugar transferases"/>
    <property type="match status" value="1"/>
</dbReference>
<comment type="caution">
    <text evidence="2">The sequence shown here is derived from an EMBL/GenBank/DDBJ whole genome shotgun (WGS) entry which is preliminary data.</text>
</comment>
<evidence type="ECO:0000313" key="5">
    <source>
        <dbReference type="Proteomes" id="UP000321927"/>
    </source>
</evidence>
<dbReference type="Proteomes" id="UP000249115">
    <property type="component" value="Unassembled WGS sequence"/>
</dbReference>
<dbReference type="InterPro" id="IPR050834">
    <property type="entry name" value="Glycosyltransf_2"/>
</dbReference>
<evidence type="ECO:0000313" key="2">
    <source>
        <dbReference type="EMBL" id="PZX49804.1"/>
    </source>
</evidence>
<dbReference type="GO" id="GO:0016740">
    <property type="term" value="F:transferase activity"/>
    <property type="evidence" value="ECO:0007669"/>
    <property type="project" value="UniProtKB-KW"/>
</dbReference>
<dbReference type="RefSeq" id="WP_086503355.1">
    <property type="nucleotide sequence ID" value="NZ_MSSV01000036.1"/>
</dbReference>
<dbReference type="PANTHER" id="PTHR43685">
    <property type="entry name" value="GLYCOSYLTRANSFERASE"/>
    <property type="match status" value="1"/>
</dbReference>
<evidence type="ECO:0000313" key="4">
    <source>
        <dbReference type="Proteomes" id="UP000249115"/>
    </source>
</evidence>
<dbReference type="AlphaFoldDB" id="A0A2W7QNA7"/>
<dbReference type="CDD" id="cd00761">
    <property type="entry name" value="Glyco_tranf_GTA_type"/>
    <property type="match status" value="1"/>
</dbReference>
<protein>
    <submittedName>
        <fullName evidence="2">GT2 family glycosyltransferase</fullName>
    </submittedName>
    <submittedName>
        <fullName evidence="3">Glycosyltransferase family 2 protein</fullName>
    </submittedName>
</protein>
<dbReference type="OrthoDB" id="786280at2"/>